<dbReference type="EMBL" id="JACHGK010000003">
    <property type="protein sequence ID" value="MBB6444774.1"/>
    <property type="molecule type" value="Genomic_DNA"/>
</dbReference>
<organism evidence="2 3">
    <name type="scientific">Bacillus benzoevorans</name>
    <dbReference type="NCBI Taxonomy" id="1456"/>
    <lineage>
        <taxon>Bacteria</taxon>
        <taxon>Bacillati</taxon>
        <taxon>Bacillota</taxon>
        <taxon>Bacilli</taxon>
        <taxon>Bacillales</taxon>
        <taxon>Bacillaceae</taxon>
        <taxon>Bacillus</taxon>
    </lineage>
</organism>
<feature type="region of interest" description="Disordered" evidence="1">
    <location>
        <begin position="1"/>
        <end position="43"/>
    </location>
</feature>
<sequence>MSQKRDKGYSQKGKPSADTVKPVIAAEDLETAIHPTKRQNAKQ</sequence>
<dbReference type="RefSeq" id="WP_281391744.1">
    <property type="nucleotide sequence ID" value="NZ_JACHGK010000003.1"/>
</dbReference>
<comment type="caution">
    <text evidence="2">The sequence shown here is derived from an EMBL/GenBank/DDBJ whole genome shotgun (WGS) entry which is preliminary data.</text>
</comment>
<evidence type="ECO:0000256" key="1">
    <source>
        <dbReference type="SAM" id="MobiDB-lite"/>
    </source>
</evidence>
<dbReference type="Proteomes" id="UP000531594">
    <property type="component" value="Unassembled WGS sequence"/>
</dbReference>
<evidence type="ECO:0000313" key="2">
    <source>
        <dbReference type="EMBL" id="MBB6444774.1"/>
    </source>
</evidence>
<name>A0A7X0HQ72_9BACI</name>
<dbReference type="AlphaFoldDB" id="A0A7X0HQ72"/>
<protein>
    <submittedName>
        <fullName evidence="2">Uncharacterized protein</fullName>
    </submittedName>
</protein>
<accession>A0A7X0HQ72</accession>
<keyword evidence="3" id="KW-1185">Reference proteome</keyword>
<reference evidence="2 3" key="1">
    <citation type="submission" date="2020-08" db="EMBL/GenBank/DDBJ databases">
        <title>Genomic Encyclopedia of Type Strains, Phase IV (KMG-IV): sequencing the most valuable type-strain genomes for metagenomic binning, comparative biology and taxonomic classification.</title>
        <authorList>
            <person name="Goeker M."/>
        </authorList>
    </citation>
    <scope>NUCLEOTIDE SEQUENCE [LARGE SCALE GENOMIC DNA]</scope>
    <source>
        <strain evidence="2 3">DSM 5391</strain>
    </source>
</reference>
<evidence type="ECO:0000313" key="3">
    <source>
        <dbReference type="Proteomes" id="UP000531594"/>
    </source>
</evidence>
<gene>
    <name evidence="2" type="ORF">HNR53_001383</name>
</gene>
<proteinExistence type="predicted"/>